<dbReference type="AlphaFoldDB" id="X1GCM8"/>
<organism evidence="1">
    <name type="scientific">marine sediment metagenome</name>
    <dbReference type="NCBI Taxonomy" id="412755"/>
    <lineage>
        <taxon>unclassified sequences</taxon>
        <taxon>metagenomes</taxon>
        <taxon>ecological metagenomes</taxon>
    </lineage>
</organism>
<dbReference type="EMBL" id="BART01040754">
    <property type="protein sequence ID" value="GAH30808.1"/>
    <property type="molecule type" value="Genomic_DNA"/>
</dbReference>
<protein>
    <submittedName>
        <fullName evidence="1">Uncharacterized protein</fullName>
    </submittedName>
</protein>
<reference evidence="1" key="1">
    <citation type="journal article" date="2014" name="Front. Microbiol.">
        <title>High frequency of phylogenetically diverse reductive dehalogenase-homologous genes in deep subseafloor sedimentary metagenomes.</title>
        <authorList>
            <person name="Kawai M."/>
            <person name="Futagami T."/>
            <person name="Toyoda A."/>
            <person name="Takaki Y."/>
            <person name="Nishi S."/>
            <person name="Hori S."/>
            <person name="Arai W."/>
            <person name="Tsubouchi T."/>
            <person name="Morono Y."/>
            <person name="Uchiyama I."/>
            <person name="Ito T."/>
            <person name="Fujiyama A."/>
            <person name="Inagaki F."/>
            <person name="Takami H."/>
        </authorList>
    </citation>
    <scope>NUCLEOTIDE SEQUENCE</scope>
    <source>
        <strain evidence="1">Expedition CK06-06</strain>
    </source>
</reference>
<accession>X1GCM8</accession>
<evidence type="ECO:0000313" key="1">
    <source>
        <dbReference type="EMBL" id="GAH30808.1"/>
    </source>
</evidence>
<proteinExistence type="predicted"/>
<feature type="non-terminal residue" evidence="1">
    <location>
        <position position="1"/>
    </location>
</feature>
<name>X1GCM8_9ZZZZ</name>
<gene>
    <name evidence="1" type="ORF">S01H4_66104</name>
</gene>
<comment type="caution">
    <text evidence="1">The sequence shown here is derived from an EMBL/GenBank/DDBJ whole genome shotgun (WGS) entry which is preliminary data.</text>
</comment>
<sequence length="55" mass="6679">FILKFDSKLFLKFLELFFLLNKKVLCNNIENKFTNRKMNFKDINPSKKLIKPKDL</sequence>